<dbReference type="Proteomes" id="UP000318405">
    <property type="component" value="Unassembled WGS sequence"/>
</dbReference>
<reference evidence="1 2" key="1">
    <citation type="submission" date="2019-07" db="EMBL/GenBank/DDBJ databases">
        <title>Qingshengfaniella alkalisoli gen. nov., sp. nov., isolated from saline soil.</title>
        <authorList>
            <person name="Xu L."/>
            <person name="Huang X.-X."/>
            <person name="Sun J.-Q."/>
        </authorList>
    </citation>
    <scope>NUCLEOTIDE SEQUENCE [LARGE SCALE GENOMIC DNA]</scope>
    <source>
        <strain evidence="1 2">DSM 27279</strain>
    </source>
</reference>
<protein>
    <submittedName>
        <fullName evidence="1">PIN domain-containing protein</fullName>
    </submittedName>
</protein>
<evidence type="ECO:0000313" key="2">
    <source>
        <dbReference type="Proteomes" id="UP000318405"/>
    </source>
</evidence>
<gene>
    <name evidence="1" type="ORF">FOZ76_04185</name>
</gene>
<dbReference type="AlphaFoldDB" id="A0A556AYH1"/>
<evidence type="ECO:0000313" key="1">
    <source>
        <dbReference type="EMBL" id="TSH97993.1"/>
    </source>
</evidence>
<sequence length="226" mass="25078">MPSTARPHFIVLDACILMSGVLRPALLELAATGRYLPVWSARIGEEWRRNAARLWPIEPGVLEQEWALMQARFPQADAGEVAPYETGLRYSDAKDWHVIAAGLARRARSGLAAPPEVSVLTWNLKDFNRPELRRMGMDVLDPDRLLVRWWSEDAEPVAAVLRATVDGLAAAGRPRQGGMAEILRRERLYRLARLYAARHPDAQAADTAYAPGLPAMPFMPPRAAPG</sequence>
<dbReference type="OrthoDB" id="8683209at2"/>
<dbReference type="RefSeq" id="WP_143946875.1">
    <property type="nucleotide sequence ID" value="NZ_BAABMB010000004.1"/>
</dbReference>
<keyword evidence="2" id="KW-1185">Reference proteome</keyword>
<proteinExistence type="predicted"/>
<dbReference type="EMBL" id="VLTJ01000007">
    <property type="protein sequence ID" value="TSH97993.1"/>
    <property type="molecule type" value="Genomic_DNA"/>
</dbReference>
<organism evidence="1 2">
    <name type="scientific">Verticiella sediminum</name>
    <dbReference type="NCBI Taxonomy" id="1247510"/>
    <lineage>
        <taxon>Bacteria</taxon>
        <taxon>Pseudomonadati</taxon>
        <taxon>Pseudomonadota</taxon>
        <taxon>Betaproteobacteria</taxon>
        <taxon>Burkholderiales</taxon>
        <taxon>Alcaligenaceae</taxon>
        <taxon>Verticiella</taxon>
    </lineage>
</organism>
<name>A0A556AYH1_9BURK</name>
<comment type="caution">
    <text evidence="1">The sequence shown here is derived from an EMBL/GenBank/DDBJ whole genome shotgun (WGS) entry which is preliminary data.</text>
</comment>
<accession>A0A556AYH1</accession>